<dbReference type="InterPro" id="IPR036264">
    <property type="entry name" value="Bact_exopeptidase_dim_dom"/>
</dbReference>
<dbReference type="InterPro" id="IPR010158">
    <property type="entry name" value="Amidase_Cbmase"/>
</dbReference>
<accession>A0AAD9CVS5</accession>
<keyword evidence="2" id="KW-0378">Hydrolase</keyword>
<dbReference type="Proteomes" id="UP001182556">
    <property type="component" value="Unassembled WGS sequence"/>
</dbReference>
<proteinExistence type="inferred from homology"/>
<evidence type="ECO:0000313" key="4">
    <source>
        <dbReference type="EMBL" id="KAK1921503.1"/>
    </source>
</evidence>
<keyword evidence="5" id="KW-1185">Reference proteome</keyword>
<dbReference type="NCBIfam" id="TIGR01879">
    <property type="entry name" value="hydantase"/>
    <property type="match status" value="1"/>
</dbReference>
<dbReference type="CDD" id="cd03884">
    <property type="entry name" value="M20_bAS"/>
    <property type="match status" value="1"/>
</dbReference>
<comment type="similarity">
    <text evidence="1">Belongs to the peptidase M20A family.</text>
</comment>
<dbReference type="GO" id="GO:0016813">
    <property type="term" value="F:hydrolase activity, acting on carbon-nitrogen (but not peptide) bonds, in linear amidines"/>
    <property type="evidence" value="ECO:0007669"/>
    <property type="project" value="InterPro"/>
</dbReference>
<dbReference type="Pfam" id="PF01546">
    <property type="entry name" value="Peptidase_M20"/>
    <property type="match status" value="1"/>
</dbReference>
<feature type="compositionally biased region" description="Low complexity" evidence="3">
    <location>
        <begin position="1"/>
        <end position="12"/>
    </location>
</feature>
<reference evidence="4" key="1">
    <citation type="submission" date="2023-02" db="EMBL/GenBank/DDBJ databases">
        <title>Identification and recombinant expression of a fungal hydrolase from Papiliotrema laurentii that hydrolyzes apple cutin and clears colloidal polyester polyurethane.</title>
        <authorList>
            <consortium name="DOE Joint Genome Institute"/>
            <person name="Roman V.A."/>
            <person name="Bojanowski C."/>
            <person name="Crable B.R."/>
            <person name="Wagner D.N."/>
            <person name="Hung C.S."/>
            <person name="Nadeau L.J."/>
            <person name="Schratz L."/>
            <person name="Haridas S."/>
            <person name="Pangilinan J."/>
            <person name="Lipzen A."/>
            <person name="Na H."/>
            <person name="Yan M."/>
            <person name="Ng V."/>
            <person name="Grigoriev I.V."/>
            <person name="Spatafora J.W."/>
            <person name="Barlow D."/>
            <person name="Biffinger J."/>
            <person name="Kelley-Loughnane N."/>
            <person name="Varaljay V.A."/>
            <person name="Crookes-Goodson W.J."/>
        </authorList>
    </citation>
    <scope>NUCLEOTIDE SEQUENCE</scope>
    <source>
        <strain evidence="4">5307AH</strain>
    </source>
</reference>
<dbReference type="PANTHER" id="PTHR32494:SF5">
    <property type="entry name" value="ALLANTOATE AMIDOHYDROLASE"/>
    <property type="match status" value="1"/>
</dbReference>
<protein>
    <submittedName>
        <fullName evidence="4">Amidase</fullName>
    </submittedName>
</protein>
<dbReference type="NCBIfam" id="NF006769">
    <property type="entry name" value="PRK09290.1-3"/>
    <property type="match status" value="1"/>
</dbReference>
<dbReference type="SUPFAM" id="SSF53187">
    <property type="entry name" value="Zn-dependent exopeptidases"/>
    <property type="match status" value="1"/>
</dbReference>
<dbReference type="PANTHER" id="PTHR32494">
    <property type="entry name" value="ALLANTOATE DEIMINASE-RELATED"/>
    <property type="match status" value="1"/>
</dbReference>
<dbReference type="InterPro" id="IPR002933">
    <property type="entry name" value="Peptidase_M20"/>
</dbReference>
<gene>
    <name evidence="4" type="ORF">DB88DRAFT_64739</name>
</gene>
<sequence>MQSATTSQTATTNPGVVHLRGDGPKVNGQRMNDTLHESCQWGCTPDGGMNRLTLNNDDAQVRRWFIEMVKQLGCTVTIDSMGNIFAVYPGKKAGPPIAMGSHLDTQPTGGRYDGILGVLAGLEVLRTLHDQGIVPENPLAVIVWTNEEGSRYAPAMLGSGVWAHHYTLDYGYTRTDTDGVDLKSELVRHGFLGETRSSYEAIPLKAHFEVHIEQGPILDMAEAPVAAVSGVQAMRWFEVKLQGRGSHAGTTPMRFRRDPLAAFGRFVIEAEQTANELDGLATVGRMWSDTPLSTNVIVDNVAFHLDLRHHEDKVIDQMEARLKAKLDAFVGEAQGVELVKFERIADNAAVVFDPTAVGCVKAACGGYPPHNIVSGAGHDSVHTAKHCPTAMIFIRCKDGISHHPSEFSTAEDITIGTQVLLDSVLAYDAKSH</sequence>
<dbReference type="Gene3D" id="3.30.70.360">
    <property type="match status" value="1"/>
</dbReference>
<name>A0AAD9CVS5_PAPLA</name>
<dbReference type="SUPFAM" id="SSF55031">
    <property type="entry name" value="Bacterial exopeptidase dimerisation domain"/>
    <property type="match status" value="1"/>
</dbReference>
<evidence type="ECO:0000313" key="5">
    <source>
        <dbReference type="Proteomes" id="UP001182556"/>
    </source>
</evidence>
<comment type="caution">
    <text evidence="4">The sequence shown here is derived from an EMBL/GenBank/DDBJ whole genome shotgun (WGS) entry which is preliminary data.</text>
</comment>
<dbReference type="EMBL" id="JAODAN010000010">
    <property type="protein sequence ID" value="KAK1921503.1"/>
    <property type="molecule type" value="Genomic_DNA"/>
</dbReference>
<feature type="region of interest" description="Disordered" evidence="3">
    <location>
        <begin position="1"/>
        <end position="31"/>
    </location>
</feature>
<evidence type="ECO:0000256" key="3">
    <source>
        <dbReference type="SAM" id="MobiDB-lite"/>
    </source>
</evidence>
<dbReference type="AlphaFoldDB" id="A0AAD9CVS5"/>
<dbReference type="PIRSF" id="PIRSF001235">
    <property type="entry name" value="Amidase_carbamoylase"/>
    <property type="match status" value="1"/>
</dbReference>
<organism evidence="4 5">
    <name type="scientific">Papiliotrema laurentii</name>
    <name type="common">Cryptococcus laurentii</name>
    <dbReference type="NCBI Taxonomy" id="5418"/>
    <lineage>
        <taxon>Eukaryota</taxon>
        <taxon>Fungi</taxon>
        <taxon>Dikarya</taxon>
        <taxon>Basidiomycota</taxon>
        <taxon>Agaricomycotina</taxon>
        <taxon>Tremellomycetes</taxon>
        <taxon>Tremellales</taxon>
        <taxon>Rhynchogastremaceae</taxon>
        <taxon>Papiliotrema</taxon>
    </lineage>
</organism>
<evidence type="ECO:0000256" key="2">
    <source>
        <dbReference type="ARBA" id="ARBA00022801"/>
    </source>
</evidence>
<dbReference type="Gene3D" id="3.40.630.10">
    <property type="entry name" value="Zn peptidases"/>
    <property type="match status" value="1"/>
</dbReference>
<evidence type="ECO:0000256" key="1">
    <source>
        <dbReference type="ARBA" id="ARBA00006247"/>
    </source>
</evidence>